<dbReference type="Pfam" id="PF01569">
    <property type="entry name" value="PAP2"/>
    <property type="match status" value="1"/>
</dbReference>
<dbReference type="InterPro" id="IPR043216">
    <property type="entry name" value="PAP-like"/>
</dbReference>
<dbReference type="GO" id="GO:0008195">
    <property type="term" value="F:phosphatidate phosphatase activity"/>
    <property type="evidence" value="ECO:0007669"/>
    <property type="project" value="TreeGrafter"/>
</dbReference>
<dbReference type="Proteomes" id="UP000186955">
    <property type="component" value="Unassembled WGS sequence"/>
</dbReference>
<dbReference type="GO" id="GO:0006644">
    <property type="term" value="P:phospholipid metabolic process"/>
    <property type="evidence" value="ECO:0007669"/>
    <property type="project" value="InterPro"/>
</dbReference>
<dbReference type="GO" id="GO:0046839">
    <property type="term" value="P:phospholipid dephosphorylation"/>
    <property type="evidence" value="ECO:0007669"/>
    <property type="project" value="TreeGrafter"/>
</dbReference>
<dbReference type="InterPro" id="IPR000326">
    <property type="entry name" value="PAP2/HPO"/>
</dbReference>
<dbReference type="EMBL" id="MNBE01000602">
    <property type="protein sequence ID" value="OKP05882.1"/>
    <property type="molecule type" value="Genomic_DNA"/>
</dbReference>
<evidence type="ECO:0000259" key="7">
    <source>
        <dbReference type="SMART" id="SM00014"/>
    </source>
</evidence>
<dbReference type="STRING" id="1316194.A0A1Q5U078"/>
<evidence type="ECO:0000256" key="6">
    <source>
        <dbReference type="SAM" id="Phobius"/>
    </source>
</evidence>
<dbReference type="OrthoDB" id="10030083at2759"/>
<evidence type="ECO:0000256" key="2">
    <source>
        <dbReference type="ARBA" id="ARBA00008816"/>
    </source>
</evidence>
<feature type="transmembrane region" description="Helical" evidence="6">
    <location>
        <begin position="280"/>
        <end position="298"/>
    </location>
</feature>
<dbReference type="FunFam" id="1.20.144.10:FF:000042">
    <property type="entry name" value="PAP2 domain protein"/>
    <property type="match status" value="1"/>
</dbReference>
<dbReference type="PANTHER" id="PTHR10165:SF154">
    <property type="entry name" value="PAP2 DOMAIN PROTEIN (AFU_ORTHOLOGUE AFUA_1G09730)"/>
    <property type="match status" value="1"/>
</dbReference>
<feature type="transmembrane region" description="Helical" evidence="6">
    <location>
        <begin position="203"/>
        <end position="226"/>
    </location>
</feature>
<dbReference type="PANTHER" id="PTHR10165">
    <property type="entry name" value="LIPID PHOSPHATE PHOSPHATASE"/>
    <property type="match status" value="1"/>
</dbReference>
<feature type="transmembrane region" description="Helical" evidence="6">
    <location>
        <begin position="247"/>
        <end position="268"/>
    </location>
</feature>
<proteinExistence type="inferred from homology"/>
<comment type="subcellular location">
    <subcellularLocation>
        <location evidence="1">Membrane</location>
        <topology evidence="1">Multi-pass membrane protein</topology>
    </subcellularLocation>
</comment>
<organism evidence="8 9">
    <name type="scientific">Penicillium subrubescens</name>
    <dbReference type="NCBI Taxonomy" id="1316194"/>
    <lineage>
        <taxon>Eukaryota</taxon>
        <taxon>Fungi</taxon>
        <taxon>Dikarya</taxon>
        <taxon>Ascomycota</taxon>
        <taxon>Pezizomycotina</taxon>
        <taxon>Eurotiomycetes</taxon>
        <taxon>Eurotiomycetidae</taxon>
        <taxon>Eurotiales</taxon>
        <taxon>Aspergillaceae</taxon>
        <taxon>Penicillium</taxon>
    </lineage>
</organism>
<dbReference type="AlphaFoldDB" id="A0A1Q5U078"/>
<evidence type="ECO:0000256" key="4">
    <source>
        <dbReference type="ARBA" id="ARBA00022989"/>
    </source>
</evidence>
<keyword evidence="5 6" id="KW-0472">Membrane</keyword>
<keyword evidence="4 6" id="KW-1133">Transmembrane helix</keyword>
<gene>
    <name evidence="8" type="ORF">PENSUB_6602</name>
</gene>
<accession>A0A1Q5U078</accession>
<dbReference type="Gene3D" id="1.20.144.10">
    <property type="entry name" value="Phosphatidic acid phosphatase type 2/haloperoxidase"/>
    <property type="match status" value="1"/>
</dbReference>
<evidence type="ECO:0000313" key="9">
    <source>
        <dbReference type="Proteomes" id="UP000186955"/>
    </source>
</evidence>
<feature type="transmembrane region" description="Helical" evidence="6">
    <location>
        <begin position="111"/>
        <end position="130"/>
    </location>
</feature>
<reference evidence="8 9" key="1">
    <citation type="submission" date="2016-10" db="EMBL/GenBank/DDBJ databases">
        <title>Genome sequence of the ascomycete fungus Penicillium subrubescens.</title>
        <authorList>
            <person name="De Vries R.P."/>
            <person name="Peng M."/>
            <person name="Dilokpimol A."/>
            <person name="Hilden K."/>
            <person name="Makela M.R."/>
            <person name="Grigoriev I."/>
            <person name="Riley R."/>
            <person name="Granchi Z."/>
        </authorList>
    </citation>
    <scope>NUCLEOTIDE SEQUENCE [LARGE SCALE GENOMIC DNA]</scope>
    <source>
        <strain evidence="8 9">CBS 132785</strain>
    </source>
</reference>
<feature type="transmembrane region" description="Helical" evidence="6">
    <location>
        <begin position="16"/>
        <end position="39"/>
    </location>
</feature>
<sequence length="381" mass="41438">MGPISPKAAIAHISKLLVLSYIIDWIFIVGVALIGYGFYKQDPNQRPFSLTDPDISFPFTEHETVSTATLILVSVLAPAVIVILGAALLIPGTAAVGGAKASKSQLLRRKFWEWNAGWMGLALALAGAWMTTQGLKTLMGKPRPDLLARCNPDVRKIADYAVGGLGERLAGAPVLVDWKICREQGYNLRVDGFSSFPSGHSSLSFAGLGYLTLWLAAKLSVGFPYLPQFPVEGDDHSDDRTSVRTRGAAPPVLLMILTFFPTAVAFFIASSRWFNYRHHGFDIICGALIGIFFAYIGMRMYHLPIQRGSGWAWGPRSQRRAFARGIGFPSSLGTDSWSYSRDHKAAQVSNGSGAGHVEPVHDVENIPVHEQPAQAADSERV</sequence>
<protein>
    <submittedName>
        <fullName evidence="8">Diacylglycerol pyrophosphate phosphatase 1</fullName>
    </submittedName>
</protein>
<evidence type="ECO:0000256" key="3">
    <source>
        <dbReference type="ARBA" id="ARBA00022692"/>
    </source>
</evidence>
<dbReference type="SMART" id="SM00014">
    <property type="entry name" value="acidPPc"/>
    <property type="match status" value="1"/>
</dbReference>
<evidence type="ECO:0000256" key="5">
    <source>
        <dbReference type="ARBA" id="ARBA00023136"/>
    </source>
</evidence>
<feature type="domain" description="Phosphatidic acid phosphatase type 2/haloperoxidase" evidence="7">
    <location>
        <begin position="118"/>
        <end position="298"/>
    </location>
</feature>
<evidence type="ECO:0000313" key="8">
    <source>
        <dbReference type="EMBL" id="OKP05882.1"/>
    </source>
</evidence>
<comment type="caution">
    <text evidence="8">The sequence shown here is derived from an EMBL/GenBank/DDBJ whole genome shotgun (WGS) entry which is preliminary data.</text>
</comment>
<feature type="transmembrane region" description="Helical" evidence="6">
    <location>
        <begin position="68"/>
        <end position="90"/>
    </location>
</feature>
<comment type="similarity">
    <text evidence="2">Belongs to the PA-phosphatase related phosphoesterase family.</text>
</comment>
<dbReference type="InterPro" id="IPR036938">
    <property type="entry name" value="PAP2/HPO_sf"/>
</dbReference>
<dbReference type="GO" id="GO:0016020">
    <property type="term" value="C:membrane"/>
    <property type="evidence" value="ECO:0007669"/>
    <property type="project" value="UniProtKB-SubCell"/>
</dbReference>
<keyword evidence="9" id="KW-1185">Reference proteome</keyword>
<name>A0A1Q5U078_9EURO</name>
<keyword evidence="3 6" id="KW-0812">Transmembrane</keyword>
<dbReference type="SUPFAM" id="SSF48317">
    <property type="entry name" value="Acid phosphatase/Vanadium-dependent haloperoxidase"/>
    <property type="match status" value="1"/>
</dbReference>
<dbReference type="CDD" id="cd03390">
    <property type="entry name" value="PAP2_containing_1_like"/>
    <property type="match status" value="1"/>
</dbReference>
<evidence type="ECO:0000256" key="1">
    <source>
        <dbReference type="ARBA" id="ARBA00004141"/>
    </source>
</evidence>